<dbReference type="Proteomes" id="UP001216828">
    <property type="component" value="Chromosome"/>
</dbReference>
<dbReference type="EMBL" id="CP082270">
    <property type="protein sequence ID" value="WDM65319.1"/>
    <property type="molecule type" value="Genomic_DNA"/>
</dbReference>
<evidence type="ECO:0000313" key="1">
    <source>
        <dbReference type="EMBL" id="WDM65319.1"/>
    </source>
</evidence>
<proteinExistence type="predicted"/>
<organism evidence="1 2">
    <name type="scientific">Stenotrophomonas forensis</name>
    <dbReference type="NCBI Taxonomy" id="2871169"/>
    <lineage>
        <taxon>Bacteria</taxon>
        <taxon>Pseudomonadati</taxon>
        <taxon>Pseudomonadota</taxon>
        <taxon>Gammaproteobacteria</taxon>
        <taxon>Lysobacterales</taxon>
        <taxon>Lysobacteraceae</taxon>
        <taxon>Stenotrophomonas</taxon>
        <taxon>Stenotrophomonas maltophilia group</taxon>
    </lineage>
</organism>
<sequence>MLKHHEVAFQAFIDQVVRTGAASTTWESLYSWFNTTRISKTVWRQIHAQYLELCDYYDWQGDTPALSALTFDASVTLIRGPFEREKLSVLSEEGIG</sequence>
<gene>
    <name evidence="1" type="ORF">K5L94_08615</name>
</gene>
<accession>A0ABY7Y5R9</accession>
<name>A0ABY7Y5R9_9GAMM</name>
<reference evidence="1 2" key="1">
    <citation type="submission" date="2021-08" db="EMBL/GenBank/DDBJ databases">
        <title>Stenotrophomonas forensis sp. nov., isolated from contaminated viral transport media.</title>
        <authorList>
            <person name="Nguyen S.V."/>
            <person name="Edwards D."/>
            <person name="Scott S."/>
            <person name="Doss J."/>
            <person name="Merid S."/>
            <person name="Zelaya E."/>
            <person name="Maza C."/>
            <person name="Mann M."/>
            <person name="Hamilton B."/>
            <person name="Blackwell R."/>
            <person name="Tran A."/>
            <person name="Hauser J."/>
        </authorList>
    </citation>
    <scope>NUCLEOTIDE SEQUENCE [LARGE SCALE GENOMIC DNA]</scope>
    <source>
        <strain evidence="1 2">DFS-20110405</strain>
    </source>
</reference>
<evidence type="ECO:0000313" key="2">
    <source>
        <dbReference type="Proteomes" id="UP001216828"/>
    </source>
</evidence>
<dbReference type="RefSeq" id="WP_274512433.1">
    <property type="nucleotide sequence ID" value="NZ_CP082270.1"/>
</dbReference>
<protein>
    <submittedName>
        <fullName evidence="1">Uncharacterized protein</fullName>
    </submittedName>
</protein>
<keyword evidence="2" id="KW-1185">Reference proteome</keyword>